<dbReference type="AlphaFoldDB" id="A0A9P5Z3Q1"/>
<evidence type="ECO:0000259" key="2">
    <source>
        <dbReference type="Pfam" id="PF08457"/>
    </source>
</evidence>
<dbReference type="InterPro" id="IPR013665">
    <property type="entry name" value="Sfi1_dom"/>
</dbReference>
<evidence type="ECO:0000313" key="4">
    <source>
        <dbReference type="Proteomes" id="UP000807469"/>
    </source>
</evidence>
<comment type="caution">
    <text evidence="3">The sequence shown here is derived from an EMBL/GenBank/DDBJ whole genome shotgun (WGS) entry which is preliminary data.</text>
</comment>
<sequence>MHRFQPTRASPPIRQHTLDTSVVTDLSQSTNVAVAPELQNLNSDDIEILDAVIKRAGPGATTFFTIFKAYSDVLNERGLDPQEVVYYGKLLKLGTMKGKSWGDKWEMVKAQFDPELLVTPTLGSFQSESGYHPQLMSESRFSDDQYSSVSQHVSNKHEKTYKSKPSVTQQLAPKLGAPKVPRVPEKKPAQKIFSLDAKEFPILASIAQRNGTPKQPSPLLLSDDEGASSSPIPPSYKSTALDSTLPLQPRSRIRKTEKPVVLTDAIRHNRQIPSIPKDKPKQPVDLDDAWKNIKMQQDEEFADKFRDDMLVARCWEMWRQGFLWITTTHQQIGEARDKLLLRLSMQKWQTKQAMRLIREDELVKQFDTCRTRLSFRIWQAKLKHKRQIAWRNDMRQKMKIMKDKSDARLLKSAWTLWWQLHLERRADTLYQSNLIVRYHTRWKEELVKLDEKYILAAQFSESIQFASVKACLRKWTQMMALRREERVMVQRVDRRIMTDSFDTWRKRMAIMKFADEFRDKMVLRHAIQKWKRSMLMLMVLEHRATKHLARQDDLLLRAIVRIWRARMRGKRLEEFNTTQALRNAWRIWKDRIVRHEADLALADKLFERNCSHVAGNALVRWHKILTTHRNANQYAAEFHAAHVRAKFLLLWRIRLRDANQCAKVARWANRFFDTRRAWKLWTAALEAKKVQERLEKWNASRLQKNFRVWQDKRRERQSLRQWDNRVKSHAINRWMKRVIYVKSRELDVAQQEDTSLMRSAFDKWKRSLQQHAEQVSLLENYLLLKQEGVLHRAFHHWLNAKREAEHRRLVHQRKEAQLRQLAITSAWEKWRERFKEIQLRPLEYEVILANQRSVMIHFFSVWRSKTKSLPALQFHSRHVKEKFFKKWRIVMPNALRMKKARETDRYNTLVRTFEKWQQAYKTKTTLKAVARAKYLRLPAAPSRPVVTKSRPLYAGSMFPRRPPDLEQDTESQAEDLPEPSKFPARTQFQSSRARSERSVGGSEYRSETRRPTSTTRTSYLARTEFMKPKPRTESVPRSDCAASAAREPSPVRSIASMPDRRSRSPYSSCISEATLQTNRAAGGGRLWLAMKDLPQRRSRNL</sequence>
<organism evidence="3 4">
    <name type="scientific">Pholiota conissans</name>
    <dbReference type="NCBI Taxonomy" id="109636"/>
    <lineage>
        <taxon>Eukaryota</taxon>
        <taxon>Fungi</taxon>
        <taxon>Dikarya</taxon>
        <taxon>Basidiomycota</taxon>
        <taxon>Agaricomycotina</taxon>
        <taxon>Agaricomycetes</taxon>
        <taxon>Agaricomycetidae</taxon>
        <taxon>Agaricales</taxon>
        <taxon>Agaricineae</taxon>
        <taxon>Strophariaceae</taxon>
        <taxon>Pholiota</taxon>
    </lineage>
</organism>
<accession>A0A9P5Z3Q1</accession>
<evidence type="ECO:0000256" key="1">
    <source>
        <dbReference type="SAM" id="MobiDB-lite"/>
    </source>
</evidence>
<feature type="region of interest" description="Disordered" evidence="1">
    <location>
        <begin position="951"/>
        <end position="1067"/>
    </location>
</feature>
<feature type="compositionally biased region" description="Acidic residues" evidence="1">
    <location>
        <begin position="965"/>
        <end position="977"/>
    </location>
</feature>
<feature type="region of interest" description="Disordered" evidence="1">
    <location>
        <begin position="207"/>
        <end position="254"/>
    </location>
</feature>
<protein>
    <recommendedName>
        <fullName evidence="2">Sfi1 spindle body domain-containing protein</fullName>
    </recommendedName>
</protein>
<feature type="compositionally biased region" description="Polar residues" evidence="1">
    <location>
        <begin position="236"/>
        <end position="246"/>
    </location>
</feature>
<name>A0A9P5Z3Q1_9AGAR</name>
<dbReference type="Proteomes" id="UP000807469">
    <property type="component" value="Unassembled WGS sequence"/>
</dbReference>
<gene>
    <name evidence="3" type="ORF">BDN70DRAFT_877988</name>
</gene>
<feature type="domain" description="Sfi1 spindle body" evidence="2">
    <location>
        <begin position="467"/>
        <end position="694"/>
    </location>
</feature>
<dbReference type="EMBL" id="MU155200">
    <property type="protein sequence ID" value="KAF9480103.1"/>
    <property type="molecule type" value="Genomic_DNA"/>
</dbReference>
<dbReference type="OrthoDB" id="1933281at2759"/>
<dbReference type="Pfam" id="PF08457">
    <property type="entry name" value="Sfi1"/>
    <property type="match status" value="1"/>
</dbReference>
<feature type="compositionally biased region" description="Basic and acidic residues" evidence="1">
    <location>
        <begin position="1024"/>
        <end position="1036"/>
    </location>
</feature>
<keyword evidence="4" id="KW-1185">Reference proteome</keyword>
<feature type="compositionally biased region" description="Polar residues" evidence="1">
    <location>
        <begin position="142"/>
        <end position="153"/>
    </location>
</feature>
<reference evidence="3" key="1">
    <citation type="submission" date="2020-11" db="EMBL/GenBank/DDBJ databases">
        <authorList>
            <consortium name="DOE Joint Genome Institute"/>
            <person name="Ahrendt S."/>
            <person name="Riley R."/>
            <person name="Andreopoulos W."/>
            <person name="Labutti K."/>
            <person name="Pangilinan J."/>
            <person name="Ruiz-Duenas F.J."/>
            <person name="Barrasa J.M."/>
            <person name="Sanchez-Garcia M."/>
            <person name="Camarero S."/>
            <person name="Miyauchi S."/>
            <person name="Serrano A."/>
            <person name="Linde D."/>
            <person name="Babiker R."/>
            <person name="Drula E."/>
            <person name="Ayuso-Fernandez I."/>
            <person name="Pacheco R."/>
            <person name="Padilla G."/>
            <person name="Ferreira P."/>
            <person name="Barriuso J."/>
            <person name="Kellner H."/>
            <person name="Castanera R."/>
            <person name="Alfaro M."/>
            <person name="Ramirez L."/>
            <person name="Pisabarro A.G."/>
            <person name="Kuo A."/>
            <person name="Tritt A."/>
            <person name="Lipzen A."/>
            <person name="He G."/>
            <person name="Yan M."/>
            <person name="Ng V."/>
            <person name="Cullen D."/>
            <person name="Martin F."/>
            <person name="Rosso M.-N."/>
            <person name="Henrissat B."/>
            <person name="Hibbett D."/>
            <person name="Martinez A.T."/>
            <person name="Grigoriev I.V."/>
        </authorList>
    </citation>
    <scope>NUCLEOTIDE SEQUENCE</scope>
    <source>
        <strain evidence="3">CIRM-BRFM 674</strain>
    </source>
</reference>
<feature type="region of interest" description="Disordered" evidence="1">
    <location>
        <begin position="142"/>
        <end position="186"/>
    </location>
</feature>
<evidence type="ECO:0000313" key="3">
    <source>
        <dbReference type="EMBL" id="KAF9480103.1"/>
    </source>
</evidence>
<proteinExistence type="predicted"/>